<feature type="chain" id="PRO_5038506040" description="Bacterial surface antigen (D15) domain-containing protein" evidence="1">
    <location>
        <begin position="28"/>
        <end position="550"/>
    </location>
</feature>
<comment type="caution">
    <text evidence="2">The sequence shown here is derived from an EMBL/GenBank/DDBJ whole genome shotgun (WGS) entry which is preliminary data.</text>
</comment>
<evidence type="ECO:0000313" key="3">
    <source>
        <dbReference type="Proteomes" id="UP000807850"/>
    </source>
</evidence>
<keyword evidence="1" id="KW-0732">Signal</keyword>
<organism evidence="2 3">
    <name type="scientific">Eiseniibacteriota bacterium</name>
    <dbReference type="NCBI Taxonomy" id="2212470"/>
    <lineage>
        <taxon>Bacteria</taxon>
        <taxon>Candidatus Eiseniibacteriota</taxon>
    </lineage>
</organism>
<protein>
    <recommendedName>
        <fullName evidence="4">Bacterial surface antigen (D15) domain-containing protein</fullName>
    </recommendedName>
</protein>
<dbReference type="Proteomes" id="UP000807850">
    <property type="component" value="Unassembled WGS sequence"/>
</dbReference>
<evidence type="ECO:0000313" key="2">
    <source>
        <dbReference type="EMBL" id="MBI3539915.1"/>
    </source>
</evidence>
<evidence type="ECO:0008006" key="4">
    <source>
        <dbReference type="Google" id="ProtNLM"/>
    </source>
</evidence>
<dbReference type="Gene3D" id="2.40.160.50">
    <property type="entry name" value="membrane protein fhac: a member of the omp85/tpsb transporter family"/>
    <property type="match status" value="2"/>
</dbReference>
<dbReference type="Gene3D" id="3.10.20.310">
    <property type="entry name" value="membrane protein fhac"/>
    <property type="match status" value="1"/>
</dbReference>
<sequence>MSGSASAIASSLALAACLIGMPADAWADAAGRGATVAGDTLSGADDGLPIATVGIEAYRIFDPVPKGRLAATYRAANRLHVRTREETVRTRLLFAPGDPWSVARARETERDLRALNIFDEVNLIERRRGDSVDVAVITRDAWTTSPEFNLERGGNRVFGSFQFSEHNLLGRAQDVSLAYREDPTGISRSVDFTDPGIAGTRLMASVGASTGTSGTTADMSFGLPFYAEDTPFSYGIRAERNDSEARLFEQDAEVASFARRNERIELYAGRGWREGPTITRVTGSLLVWDRAFGGTTLASGAPGAFAGGDERLRVRRFAIETRWWRPSYIERVAVDRLDVVEDFDVGRSLGVTFGASPHVFGATAAEEYIALHVHAGADAGAAGFGLARVMVSSRLADGPRESNVTMDARWINQSVPRQTLVVAVLTGAIYRPARDVQYVVGGLNGLRAHGVHALAGDRLCRLNAESRWLIGRNFYQLVSLGAAGFWDTARTWGPGSAGLAWQHDVGMGLRLSLPHSALNQVLRLDLAWRVSPRGVRPGGAVYSFGSSQAF</sequence>
<reference evidence="2" key="1">
    <citation type="submission" date="2020-07" db="EMBL/GenBank/DDBJ databases">
        <title>Huge and variable diversity of episymbiotic CPR bacteria and DPANN archaea in groundwater ecosystems.</title>
        <authorList>
            <person name="He C.Y."/>
            <person name="Keren R."/>
            <person name="Whittaker M."/>
            <person name="Farag I.F."/>
            <person name="Doudna J."/>
            <person name="Cate J.H.D."/>
            <person name="Banfield J.F."/>
        </authorList>
    </citation>
    <scope>NUCLEOTIDE SEQUENCE</scope>
    <source>
        <strain evidence="2">NC_groundwater_928_Pr1_S-0.2um_72_17</strain>
    </source>
</reference>
<dbReference type="EMBL" id="JACQAY010000209">
    <property type="protein sequence ID" value="MBI3539915.1"/>
    <property type="molecule type" value="Genomic_DNA"/>
</dbReference>
<name>A0A9D6QK42_UNCEI</name>
<evidence type="ECO:0000256" key="1">
    <source>
        <dbReference type="SAM" id="SignalP"/>
    </source>
</evidence>
<feature type="signal peptide" evidence="1">
    <location>
        <begin position="1"/>
        <end position="27"/>
    </location>
</feature>
<accession>A0A9D6QK42</accession>
<dbReference type="AlphaFoldDB" id="A0A9D6QK42"/>
<proteinExistence type="predicted"/>
<gene>
    <name evidence="2" type="ORF">HY076_06550</name>
</gene>